<organism evidence="2 3">
    <name type="scientific">Angiostrongylus cantonensis</name>
    <name type="common">Rat lungworm</name>
    <dbReference type="NCBI Taxonomy" id="6313"/>
    <lineage>
        <taxon>Eukaryota</taxon>
        <taxon>Metazoa</taxon>
        <taxon>Ecdysozoa</taxon>
        <taxon>Nematoda</taxon>
        <taxon>Chromadorea</taxon>
        <taxon>Rhabditida</taxon>
        <taxon>Rhabditina</taxon>
        <taxon>Rhabditomorpha</taxon>
        <taxon>Strongyloidea</taxon>
        <taxon>Metastrongylidae</taxon>
        <taxon>Angiostrongylus</taxon>
    </lineage>
</organism>
<evidence type="ECO:0000313" key="3">
    <source>
        <dbReference type="WBParaSite" id="ACAC_0000942801-mRNA-1"/>
    </source>
</evidence>
<dbReference type="InterPro" id="IPR042510">
    <property type="entry name" value="CIP2A"/>
</dbReference>
<keyword evidence="2" id="KW-1185">Reference proteome</keyword>
<dbReference type="AlphaFoldDB" id="A0A0K0DEV0"/>
<evidence type="ECO:0000259" key="1">
    <source>
        <dbReference type="Pfam" id="PF21044"/>
    </source>
</evidence>
<feature type="domain" description="CIP2A N-terminal" evidence="1">
    <location>
        <begin position="34"/>
        <end position="334"/>
    </location>
</feature>
<dbReference type="Pfam" id="PF21044">
    <property type="entry name" value="CIP2A_N"/>
    <property type="match status" value="1"/>
</dbReference>
<dbReference type="SUPFAM" id="SSF48371">
    <property type="entry name" value="ARM repeat"/>
    <property type="match status" value="1"/>
</dbReference>
<accession>A0A0K0DEV0</accession>
<proteinExistence type="predicted"/>
<reference evidence="3" key="2">
    <citation type="submission" date="2017-02" db="UniProtKB">
        <authorList>
            <consortium name="WormBaseParasite"/>
        </authorList>
    </citation>
    <scope>IDENTIFICATION</scope>
</reference>
<dbReference type="WBParaSite" id="ACAC_0000942801-mRNA-1">
    <property type="protein sequence ID" value="ACAC_0000942801-mRNA-1"/>
    <property type="gene ID" value="ACAC_0000942801"/>
</dbReference>
<dbReference type="STRING" id="6313.A0A0K0DEV0"/>
<evidence type="ECO:0000313" key="2">
    <source>
        <dbReference type="Proteomes" id="UP000035642"/>
    </source>
</evidence>
<dbReference type="Proteomes" id="UP000035642">
    <property type="component" value="Unassembled WGS sequence"/>
</dbReference>
<dbReference type="PANTHER" id="PTHR23161:SF2">
    <property type="entry name" value="PROTEIN CIP2A"/>
    <property type="match status" value="1"/>
</dbReference>
<protein>
    <submittedName>
        <fullName evidence="3">Armadillo repeat-containing protein 8</fullName>
    </submittedName>
</protein>
<sequence length="556" mass="62895">MDEALSWAVAAASRYAADSNSNNTAVFEESLKALIRHLDGVESIGRLAISNQFITELLDYCPHILSANTSNAPTRSKLLRLLFSLALYNVRIRRYICGELHLCGPVFDCLKLSLKEQLGPQNLIDILRLLQVLTYEKCLVLGIWTNDLISFLMSETTREDEMEWMPHCIAILCNLARRSKSVCSRIKKSTSYKAFSRRVIKLLSHDSRIVVVSSLVLIGYLEEKVRDMVYCSQNIHETFQCVFNVLIMGDSDCVMTRHIAADLLRRLVISSTPVITSTGKDVMNYSFFNRCVQQTAELLVTLDPRLEETAKVYDVLLAFCSLPQLCSPICTAVLKYPPTEDRLTTPLLAIASTAAVSVEGAVQPEMSLKALRLLTYLIKVTRLRLAEGLLYFSSPSKIGLLLVLYKFLCSADEDLRSGLLEVTTASLCAHISESQLITNPVVIFMEKPPSHRTERIPEWSVYGVAVVLELLRLLAALKDFSKLHKDQYWKSLKDPRLVSFLAYALAFGDHEMVHNALVLYTHCSQLHAFPTRWYLKNGFNVRLYRALFSLLRLFYV</sequence>
<dbReference type="PANTHER" id="PTHR23161">
    <property type="entry name" value="PROTEIN CIP2A"/>
    <property type="match status" value="1"/>
</dbReference>
<name>A0A0K0DEV0_ANGCA</name>
<dbReference type="InterPro" id="IPR048701">
    <property type="entry name" value="CIP2A_N"/>
</dbReference>
<reference evidence="2" key="1">
    <citation type="submission" date="2012-09" db="EMBL/GenBank/DDBJ databases">
        <authorList>
            <person name="Martin A.A."/>
        </authorList>
    </citation>
    <scope>NUCLEOTIDE SEQUENCE</scope>
</reference>
<dbReference type="InterPro" id="IPR016024">
    <property type="entry name" value="ARM-type_fold"/>
</dbReference>